<dbReference type="AlphaFoldDB" id="A0A388KUF9"/>
<dbReference type="CDD" id="cd00303">
    <property type="entry name" value="retropepsin_like"/>
    <property type="match status" value="1"/>
</dbReference>
<dbReference type="EMBL" id="BFEA01000187">
    <property type="protein sequence ID" value="GBG73679.1"/>
    <property type="molecule type" value="Genomic_DNA"/>
</dbReference>
<dbReference type="Pfam" id="PF13650">
    <property type="entry name" value="Asp_protease_2"/>
    <property type="match status" value="1"/>
</dbReference>
<keyword evidence="3" id="KW-1185">Reference proteome</keyword>
<gene>
    <name evidence="2" type="ORF">CBR_g17021</name>
</gene>
<evidence type="ECO:0000313" key="2">
    <source>
        <dbReference type="EMBL" id="GBG73679.1"/>
    </source>
</evidence>
<proteinExistence type="predicted"/>
<feature type="compositionally biased region" description="Basic and acidic residues" evidence="1">
    <location>
        <begin position="159"/>
        <end position="168"/>
    </location>
</feature>
<evidence type="ECO:0000256" key="1">
    <source>
        <dbReference type="SAM" id="MobiDB-lite"/>
    </source>
</evidence>
<accession>A0A388KUF9</accession>
<feature type="compositionally biased region" description="Polar residues" evidence="1">
    <location>
        <begin position="202"/>
        <end position="218"/>
    </location>
</feature>
<dbReference type="Proteomes" id="UP000265515">
    <property type="component" value="Unassembled WGS sequence"/>
</dbReference>
<dbReference type="InterPro" id="IPR021109">
    <property type="entry name" value="Peptidase_aspartic_dom_sf"/>
</dbReference>
<reference evidence="2 3" key="1">
    <citation type="journal article" date="2018" name="Cell">
        <title>The Chara Genome: Secondary Complexity and Implications for Plant Terrestrialization.</title>
        <authorList>
            <person name="Nishiyama T."/>
            <person name="Sakayama H."/>
            <person name="Vries J.D."/>
            <person name="Buschmann H."/>
            <person name="Saint-Marcoux D."/>
            <person name="Ullrich K.K."/>
            <person name="Haas F.B."/>
            <person name="Vanderstraeten L."/>
            <person name="Becker D."/>
            <person name="Lang D."/>
            <person name="Vosolsobe S."/>
            <person name="Rombauts S."/>
            <person name="Wilhelmsson P.K.I."/>
            <person name="Janitza P."/>
            <person name="Kern R."/>
            <person name="Heyl A."/>
            <person name="Rumpler F."/>
            <person name="Villalobos L.I.A.C."/>
            <person name="Clay J.M."/>
            <person name="Skokan R."/>
            <person name="Toyoda A."/>
            <person name="Suzuki Y."/>
            <person name="Kagoshima H."/>
            <person name="Schijlen E."/>
            <person name="Tajeshwar N."/>
            <person name="Catarino B."/>
            <person name="Hetherington A.J."/>
            <person name="Saltykova A."/>
            <person name="Bonnot C."/>
            <person name="Breuninger H."/>
            <person name="Symeonidi A."/>
            <person name="Radhakrishnan G.V."/>
            <person name="Van Nieuwerburgh F."/>
            <person name="Deforce D."/>
            <person name="Chang C."/>
            <person name="Karol K.G."/>
            <person name="Hedrich R."/>
            <person name="Ulvskov P."/>
            <person name="Glockner G."/>
            <person name="Delwiche C.F."/>
            <person name="Petrasek J."/>
            <person name="Van de Peer Y."/>
            <person name="Friml J."/>
            <person name="Beilby M."/>
            <person name="Dolan L."/>
            <person name="Kohara Y."/>
            <person name="Sugano S."/>
            <person name="Fujiyama A."/>
            <person name="Delaux P.-M."/>
            <person name="Quint M."/>
            <person name="TheiBen G."/>
            <person name="Hagemann M."/>
            <person name="Harholt J."/>
            <person name="Dunand C."/>
            <person name="Zachgo S."/>
            <person name="Langdale J."/>
            <person name="Maumus F."/>
            <person name="Straeten D.V.D."/>
            <person name="Gould S.B."/>
            <person name="Rensing S.A."/>
        </authorList>
    </citation>
    <scope>NUCLEOTIDE SEQUENCE [LARGE SCALE GENOMIC DNA]</scope>
    <source>
        <strain evidence="2 3">S276</strain>
    </source>
</reference>
<name>A0A388KUF9_CHABU</name>
<evidence type="ECO:0000313" key="3">
    <source>
        <dbReference type="Proteomes" id="UP000265515"/>
    </source>
</evidence>
<organism evidence="2 3">
    <name type="scientific">Chara braunii</name>
    <name type="common">Braun's stonewort</name>
    <dbReference type="NCBI Taxonomy" id="69332"/>
    <lineage>
        <taxon>Eukaryota</taxon>
        <taxon>Viridiplantae</taxon>
        <taxon>Streptophyta</taxon>
        <taxon>Charophyceae</taxon>
        <taxon>Charales</taxon>
        <taxon>Characeae</taxon>
        <taxon>Chara</taxon>
    </lineage>
</organism>
<feature type="compositionally biased region" description="Basic and acidic residues" evidence="1">
    <location>
        <begin position="279"/>
        <end position="290"/>
    </location>
</feature>
<feature type="compositionally biased region" description="Basic and acidic residues" evidence="1">
    <location>
        <begin position="255"/>
        <end position="270"/>
    </location>
</feature>
<feature type="region of interest" description="Disordered" evidence="1">
    <location>
        <begin position="102"/>
        <end position="302"/>
    </location>
</feature>
<sequence length="491" mass="54808">MIPTIERLRRVTRGEQKSLVAFTRRFKRLSQALVDRRMLSEVDRCVVFMLHLPEEKRKEVLEKVPRDSANFEIVAEVVFTGEGVDVREYMTDSLDMALRSMRTQRSDGPRGYERQPPGRPGQRWGGGPPGWRSEPGNQGNKKSDREAGGNRASEWGNSRWRDAKDGRWGDPPQPRNEGTRPEVNVDNLSLQETRLGKKSEVGETSNSSRVQMTESPGSMSIREPQVSRIKFVETQPEEEGPCLRVRTQVGARPSKGKESATEGGRRRSGDNDQPMVDAKVMEERKGEEPTSPKSPRKKGAKKFEMKCTLDEIDTVTPLRRTLMQPMQCTLLEYLAASKSVREKLISITKKVRIPLAGGPTVPGDGPAREEVQSSRITMEKLPTSFFSEEELETKKFYKLGSGQLQAVVSGKKMRALVDNGSESTVCRDSIAKELGLEVDRGVFMPMVVADNKLQPAEGVCHNPLIEVAGVEATVPIFLVKECSSELILGRT</sequence>
<protein>
    <submittedName>
        <fullName evidence="2">Uncharacterized protein</fullName>
    </submittedName>
</protein>
<feature type="compositionally biased region" description="Basic and acidic residues" evidence="1">
    <location>
        <begin position="104"/>
        <end position="113"/>
    </location>
</feature>
<dbReference type="Gene3D" id="2.40.70.10">
    <property type="entry name" value="Acid Proteases"/>
    <property type="match status" value="1"/>
</dbReference>
<dbReference type="Gramene" id="GBG73679">
    <property type="protein sequence ID" value="GBG73679"/>
    <property type="gene ID" value="CBR_g17021"/>
</dbReference>
<comment type="caution">
    <text evidence="2">The sequence shown here is derived from an EMBL/GenBank/DDBJ whole genome shotgun (WGS) entry which is preliminary data.</text>
</comment>